<protein>
    <submittedName>
        <fullName evidence="1">Uncharacterized protein</fullName>
    </submittedName>
</protein>
<accession>A0A2W1BLG2</accession>
<keyword evidence="2" id="KW-1185">Reference proteome</keyword>
<evidence type="ECO:0000313" key="1">
    <source>
        <dbReference type="EMBL" id="PZC74117.1"/>
    </source>
</evidence>
<name>A0A2W1BLG2_HELAM</name>
<dbReference type="EMBL" id="KZ150068">
    <property type="protein sequence ID" value="PZC74117.1"/>
    <property type="molecule type" value="Genomic_DNA"/>
</dbReference>
<organism evidence="1 2">
    <name type="scientific">Helicoverpa armigera</name>
    <name type="common">Cotton bollworm</name>
    <name type="synonym">Heliothis armigera</name>
    <dbReference type="NCBI Taxonomy" id="29058"/>
    <lineage>
        <taxon>Eukaryota</taxon>
        <taxon>Metazoa</taxon>
        <taxon>Ecdysozoa</taxon>
        <taxon>Arthropoda</taxon>
        <taxon>Hexapoda</taxon>
        <taxon>Insecta</taxon>
        <taxon>Pterygota</taxon>
        <taxon>Neoptera</taxon>
        <taxon>Endopterygota</taxon>
        <taxon>Lepidoptera</taxon>
        <taxon>Glossata</taxon>
        <taxon>Ditrysia</taxon>
        <taxon>Noctuoidea</taxon>
        <taxon>Noctuidae</taxon>
        <taxon>Heliothinae</taxon>
        <taxon>Helicoverpa</taxon>
    </lineage>
</organism>
<sequence length="99" mass="11457">MNQPVQQTTGQKTLGLARKRSKTDQTFYQFIKKPVSRGTKIIKIEIYDTDSFQKSEQPMCNCEADVCVQHVVKTILYDDIYTSTRELIAKIQDDIEPRV</sequence>
<dbReference type="AlphaFoldDB" id="A0A2W1BLG2"/>
<dbReference type="Proteomes" id="UP000249218">
    <property type="component" value="Unassembled WGS sequence"/>
</dbReference>
<reference evidence="1 2" key="1">
    <citation type="journal article" date="2017" name="BMC Biol.">
        <title>Genomic innovations, transcriptional plasticity and gene loss underlying the evolution and divergence of two highly polyphagous and invasive Helicoverpa pest species.</title>
        <authorList>
            <person name="Pearce S.L."/>
            <person name="Clarke D.F."/>
            <person name="East P.D."/>
            <person name="Elfekih S."/>
            <person name="Gordon K.H."/>
            <person name="Jermiin L.S."/>
            <person name="McGaughran A."/>
            <person name="Oakeshott J.G."/>
            <person name="Papanikolaou A."/>
            <person name="Perera O.P."/>
            <person name="Rane R.V."/>
            <person name="Richards S."/>
            <person name="Tay W.T."/>
            <person name="Walsh T.K."/>
            <person name="Anderson A."/>
            <person name="Anderson C.J."/>
            <person name="Asgari S."/>
            <person name="Board P.G."/>
            <person name="Bretschneider A."/>
            <person name="Campbell P.M."/>
            <person name="Chertemps T."/>
            <person name="Christeller J.T."/>
            <person name="Coppin C.W."/>
            <person name="Downes S.J."/>
            <person name="Duan G."/>
            <person name="Farnsworth C.A."/>
            <person name="Good R.T."/>
            <person name="Han L.B."/>
            <person name="Han Y.C."/>
            <person name="Hatje K."/>
            <person name="Horne I."/>
            <person name="Huang Y.P."/>
            <person name="Hughes D.S."/>
            <person name="Jacquin-Joly E."/>
            <person name="James W."/>
            <person name="Jhangiani S."/>
            <person name="Kollmar M."/>
            <person name="Kuwar S.S."/>
            <person name="Li S."/>
            <person name="Liu N.Y."/>
            <person name="Maibeche M.T."/>
            <person name="Miller J.R."/>
            <person name="Montagne N."/>
            <person name="Perry T."/>
            <person name="Qu J."/>
            <person name="Song S.V."/>
            <person name="Sutton G.G."/>
            <person name="Vogel H."/>
            <person name="Walenz B.P."/>
            <person name="Xu W."/>
            <person name="Zhang H.J."/>
            <person name="Zou Z."/>
            <person name="Batterham P."/>
            <person name="Edwards O.R."/>
            <person name="Feyereisen R."/>
            <person name="Gibbs R.A."/>
            <person name="Heckel D.G."/>
            <person name="McGrath A."/>
            <person name="Robin C."/>
            <person name="Scherer S.E."/>
            <person name="Worley K.C."/>
            <person name="Wu Y.D."/>
        </authorList>
    </citation>
    <scope>NUCLEOTIDE SEQUENCE [LARGE SCALE GENOMIC DNA]</scope>
    <source>
        <strain evidence="1">Harm_GR_Male_#8</strain>
        <tissue evidence="1">Whole organism</tissue>
    </source>
</reference>
<evidence type="ECO:0000313" key="2">
    <source>
        <dbReference type="Proteomes" id="UP000249218"/>
    </source>
</evidence>
<gene>
    <name evidence="1" type="primary">HaOG208368</name>
    <name evidence="1" type="ORF">B5X24_HaOG208368</name>
</gene>
<proteinExistence type="predicted"/>